<accession>G4TRU7</accession>
<evidence type="ECO:0000256" key="1">
    <source>
        <dbReference type="ARBA" id="ARBA00022737"/>
    </source>
</evidence>
<dbReference type="InterPro" id="IPR016024">
    <property type="entry name" value="ARM-type_fold"/>
</dbReference>
<keyword evidence="6" id="KW-1185">Reference proteome</keyword>
<dbReference type="PANTHER" id="PTHR12537:SF12">
    <property type="entry name" value="MATERNAL PROTEIN PUMILIO"/>
    <property type="match status" value="1"/>
</dbReference>
<feature type="region of interest" description="Disordered" evidence="3">
    <location>
        <begin position="659"/>
        <end position="684"/>
    </location>
</feature>
<feature type="domain" description="PUM-HD" evidence="4">
    <location>
        <begin position="303"/>
        <end position="651"/>
    </location>
</feature>
<feature type="compositionally biased region" description="Polar residues" evidence="3">
    <location>
        <begin position="273"/>
        <end position="284"/>
    </location>
</feature>
<feature type="region of interest" description="Disordered" evidence="3">
    <location>
        <begin position="1"/>
        <end position="53"/>
    </location>
</feature>
<dbReference type="Gene3D" id="1.25.10.10">
    <property type="entry name" value="Leucine-rich Repeat Variant"/>
    <property type="match status" value="1"/>
</dbReference>
<feature type="compositionally biased region" description="Basic and acidic residues" evidence="3">
    <location>
        <begin position="286"/>
        <end position="295"/>
    </location>
</feature>
<dbReference type="InterPro" id="IPR033712">
    <property type="entry name" value="Pumilio_RNA-bd"/>
</dbReference>
<gene>
    <name evidence="5" type="ORF">PIIN_08000</name>
</gene>
<feature type="repeat" description="Pumilio" evidence="2">
    <location>
        <begin position="359"/>
        <end position="396"/>
    </location>
</feature>
<dbReference type="GO" id="GO:0000288">
    <property type="term" value="P:nuclear-transcribed mRNA catabolic process, deadenylation-dependent decay"/>
    <property type="evidence" value="ECO:0007669"/>
    <property type="project" value="TreeGrafter"/>
</dbReference>
<dbReference type="SUPFAM" id="SSF48371">
    <property type="entry name" value="ARM repeat"/>
    <property type="match status" value="1"/>
</dbReference>
<feature type="repeat" description="Pumilio" evidence="2">
    <location>
        <begin position="397"/>
        <end position="432"/>
    </location>
</feature>
<sequence>MSDTRLPLFARHDLDNAKYSPSKTSASEAESPLMAHSTTTTTTTSSSRLSQTDSLLDELSEQRRMPTQRPHVPHLILPSTMSPPLTGLDAVHAPYSNYTTYPHYYAVPAPAATSPVLREHPIQYQYPSIHAATAPQQQYQQHQHQQQHHQQQQQHRVYTQAPMQAMAYHPAARRDSISMYYNYDYSGMQSPVSPYAYHYPAFVHATPASPPQFPPQPPVLRSPPPMPSPPPVQMHTVRQSRALSSSQPMPPTLTKSATVNTNDKRRRPVTLYASASTYGHQMQRNPRRDPRDPHPHPSLHPNGQSGLLADFKNHKFKRFELKDVFGHCVEFSTDQHGSRFIQQKLDTASSDERQAVFDEVIPAGNFSVLAFDVFGNYVIQKLFEYGSPLHRRLLCSAMEGHVLQLSLDMYGCRVVQKALDCGTPQQQAAVVSELNGHVLQCVKDANGNHVIQKIMELVPSQRNVLLDAFSGNVRNLASHPYGCRVLQRSIEHAAPEETASLLEELHQNSSLLMQDQFGNYVVQYILEHGAPAHRDRMIDSLRGNVLSMARHKFASNVCEKALLVSNDVQRRALIEEMLAPMSNGTSPVSIMMKDQYANYVLQKAISLSEPELLQALVSVVITQLATMRRPSPNASGNGANGKQIASIERLLKEKGFTVDKPSVKISSPAGLSGSEGTSSGTPTP</sequence>
<dbReference type="Proteomes" id="UP000007148">
    <property type="component" value="Unassembled WGS sequence"/>
</dbReference>
<reference evidence="5 6" key="1">
    <citation type="journal article" date="2011" name="PLoS Pathog.">
        <title>Endophytic Life Strategies Decoded by Genome and Transcriptome Analyses of the Mutualistic Root Symbiont Piriformospora indica.</title>
        <authorList>
            <person name="Zuccaro A."/>
            <person name="Lahrmann U."/>
            <person name="Guldener U."/>
            <person name="Langen G."/>
            <person name="Pfiffi S."/>
            <person name="Biedenkopf D."/>
            <person name="Wong P."/>
            <person name="Samans B."/>
            <person name="Grimm C."/>
            <person name="Basiewicz M."/>
            <person name="Murat C."/>
            <person name="Martin F."/>
            <person name="Kogel K.H."/>
        </authorList>
    </citation>
    <scope>NUCLEOTIDE SEQUENCE [LARGE SCALE GENOMIC DNA]</scope>
    <source>
        <strain evidence="5 6">DSM 11827</strain>
    </source>
</reference>
<dbReference type="STRING" id="1109443.G4TRU7"/>
<comment type="caution">
    <text evidence="5">The sequence shown here is derived from an EMBL/GenBank/DDBJ whole genome shotgun (WGS) entry which is preliminary data.</text>
</comment>
<feature type="region of interest" description="Disordered" evidence="3">
    <location>
        <begin position="210"/>
        <end position="307"/>
    </location>
</feature>
<dbReference type="InterPro" id="IPR033133">
    <property type="entry name" value="PUM-HD"/>
</dbReference>
<dbReference type="eggNOG" id="KOG1488">
    <property type="taxonomic scope" value="Eukaryota"/>
</dbReference>
<name>G4TRU7_SERID</name>
<feature type="repeat" description="Pumilio" evidence="2">
    <location>
        <begin position="504"/>
        <end position="539"/>
    </location>
</feature>
<dbReference type="HOGENOM" id="CLU_004017_6_2_1"/>
<dbReference type="InterPro" id="IPR001313">
    <property type="entry name" value="Pumilio_RNA-bd_rpt"/>
</dbReference>
<dbReference type="OMA" id="ANERMSQ"/>
<dbReference type="Pfam" id="PF00806">
    <property type="entry name" value="PUF"/>
    <property type="match status" value="8"/>
</dbReference>
<evidence type="ECO:0000313" key="5">
    <source>
        <dbReference type="EMBL" id="CCA74046.1"/>
    </source>
</evidence>
<organism evidence="5 6">
    <name type="scientific">Serendipita indica (strain DSM 11827)</name>
    <name type="common">Root endophyte fungus</name>
    <name type="synonym">Piriformospora indica</name>
    <dbReference type="NCBI Taxonomy" id="1109443"/>
    <lineage>
        <taxon>Eukaryota</taxon>
        <taxon>Fungi</taxon>
        <taxon>Dikarya</taxon>
        <taxon>Basidiomycota</taxon>
        <taxon>Agaricomycotina</taxon>
        <taxon>Agaricomycetes</taxon>
        <taxon>Sebacinales</taxon>
        <taxon>Serendipitaceae</taxon>
        <taxon>Serendipita</taxon>
    </lineage>
</organism>
<dbReference type="SMART" id="SM00025">
    <property type="entry name" value="Pumilio"/>
    <property type="match status" value="8"/>
</dbReference>
<dbReference type="GO" id="GO:0005737">
    <property type="term" value="C:cytoplasm"/>
    <property type="evidence" value="ECO:0007669"/>
    <property type="project" value="TreeGrafter"/>
</dbReference>
<evidence type="ECO:0000256" key="3">
    <source>
        <dbReference type="SAM" id="MobiDB-lite"/>
    </source>
</evidence>
<dbReference type="PANTHER" id="PTHR12537">
    <property type="entry name" value="RNA BINDING PROTEIN PUMILIO-RELATED"/>
    <property type="match status" value="1"/>
</dbReference>
<dbReference type="InParanoid" id="G4TRU7"/>
<evidence type="ECO:0000256" key="2">
    <source>
        <dbReference type="PROSITE-ProRule" id="PRU00317"/>
    </source>
</evidence>
<dbReference type="AlphaFoldDB" id="G4TRU7"/>
<feature type="repeat" description="Pumilio" evidence="2">
    <location>
        <begin position="580"/>
        <end position="618"/>
    </location>
</feature>
<evidence type="ECO:0000313" key="6">
    <source>
        <dbReference type="Proteomes" id="UP000007148"/>
    </source>
</evidence>
<dbReference type="CDD" id="cd07920">
    <property type="entry name" value="Pumilio"/>
    <property type="match status" value="1"/>
</dbReference>
<protein>
    <submittedName>
        <fullName evidence="5">Related to PUF3-transcript-specific regulator of mRNA degradation</fullName>
    </submittedName>
</protein>
<feature type="repeat" description="Pumilio" evidence="2">
    <location>
        <begin position="323"/>
        <end position="358"/>
    </location>
</feature>
<feature type="repeat" description="Pumilio" evidence="2">
    <location>
        <begin position="468"/>
        <end position="503"/>
    </location>
</feature>
<feature type="compositionally biased region" description="Pro residues" evidence="3">
    <location>
        <begin position="210"/>
        <end position="232"/>
    </location>
</feature>
<evidence type="ECO:0000259" key="4">
    <source>
        <dbReference type="PROSITE" id="PS50303"/>
    </source>
</evidence>
<feature type="compositionally biased region" description="Polar residues" evidence="3">
    <location>
        <begin position="19"/>
        <end position="28"/>
    </location>
</feature>
<dbReference type="PROSITE" id="PS50303">
    <property type="entry name" value="PUM_HD"/>
    <property type="match status" value="1"/>
</dbReference>
<dbReference type="EMBL" id="CAFZ01000274">
    <property type="protein sequence ID" value="CCA74046.1"/>
    <property type="molecule type" value="Genomic_DNA"/>
</dbReference>
<dbReference type="GO" id="GO:0003730">
    <property type="term" value="F:mRNA 3'-UTR binding"/>
    <property type="evidence" value="ECO:0007669"/>
    <property type="project" value="TreeGrafter"/>
</dbReference>
<feature type="repeat" description="Pumilio" evidence="2">
    <location>
        <begin position="540"/>
        <end position="575"/>
    </location>
</feature>
<feature type="compositionally biased region" description="Polar residues" evidence="3">
    <location>
        <begin position="236"/>
        <end position="261"/>
    </location>
</feature>
<keyword evidence="1" id="KW-0677">Repeat</keyword>
<dbReference type="PROSITE" id="PS50302">
    <property type="entry name" value="PUM"/>
    <property type="match status" value="7"/>
</dbReference>
<feature type="compositionally biased region" description="Low complexity" evidence="3">
    <location>
        <begin position="670"/>
        <end position="684"/>
    </location>
</feature>
<feature type="compositionally biased region" description="Low complexity" evidence="3">
    <location>
        <begin position="37"/>
        <end position="47"/>
    </location>
</feature>
<dbReference type="OrthoDB" id="668540at2759"/>
<dbReference type="InterPro" id="IPR011989">
    <property type="entry name" value="ARM-like"/>
</dbReference>
<proteinExistence type="predicted"/>